<accession>A0ABR9Y9R8</accession>
<dbReference type="NCBIfam" id="NF047389">
    <property type="entry name" value="ATPase_Sll1717"/>
    <property type="match status" value="1"/>
</dbReference>
<sequence>MDIRQIHWGDESAEKDSHLLSYFVKSEALNRLTEKRKNVIVGRKGAGKSALLKKLNQTFSENNIHTINITPNENSIRSILNDTDIINNFGAEIFFQYVWLKYIYHEIIMFFGALPTGEKLSARSRNFFLQQGGPRDIIETVGNILTRIKIKAGKLGDLGIDLEKEILNASEINIIEGIIKEVYDNHSLEIIVLVDDLDLGWDNSKTSNDMLLGLLSASSKIQSKFKSIFPIISLREDIYSILMSKTQHADKLRNIEKIRWTKDNLINVLDERIKYNLHPEELEEEVESQHFFHLVFPQTIGTSNTDNWLIERTLSRPRELIQFARIYTELVEGDRPDAEKLKEAEYLYSKMKLDDVCSEFSHQYPDLDKVMEYWSSRLRRKKYHLKYDEIGEMIFEIFDQCNCNSEWFLNLKKNADIDGFLKILYEVGIVGDFILGGAGGSRTVYEYETIRSPNFEEIQIHPCFRIALDTVQRIRSTSSSVNQTAQ</sequence>
<comment type="caution">
    <text evidence="1">The sequence shown here is derived from an EMBL/GenBank/DDBJ whole genome shotgun (WGS) entry which is preliminary data.</text>
</comment>
<proteinExistence type="predicted"/>
<evidence type="ECO:0000313" key="2">
    <source>
        <dbReference type="Proteomes" id="UP000623107"/>
    </source>
</evidence>
<dbReference type="InterPro" id="IPR027417">
    <property type="entry name" value="P-loop_NTPase"/>
</dbReference>
<dbReference type="EMBL" id="JABCQG010000047">
    <property type="protein sequence ID" value="MBF0860426.1"/>
    <property type="molecule type" value="Genomic_DNA"/>
</dbReference>
<evidence type="ECO:0000313" key="1">
    <source>
        <dbReference type="EMBL" id="MBF0860426.1"/>
    </source>
</evidence>
<dbReference type="SUPFAM" id="SSF52540">
    <property type="entry name" value="P-loop containing nucleoside triphosphate hydrolases"/>
    <property type="match status" value="1"/>
</dbReference>
<protein>
    <submittedName>
        <fullName evidence="1">Uncharacterized protein</fullName>
    </submittedName>
</protein>
<reference evidence="1 2" key="2">
    <citation type="submission" date="2020-11" db="EMBL/GenBank/DDBJ databases">
        <title>Description of novel Gluconobacter species.</title>
        <authorList>
            <person name="Cleenwerck I."/>
            <person name="Cnockaert M."/>
            <person name="Borremans W."/>
            <person name="Wieme A.D."/>
            <person name="De Vuyst L."/>
            <person name="Vandamme P."/>
        </authorList>
    </citation>
    <scope>NUCLEOTIDE SEQUENCE [LARGE SCALE GENOMIC DNA]</scope>
    <source>
        <strain evidence="1 2">LMG 31484</strain>
    </source>
</reference>
<gene>
    <name evidence="1" type="ORF">HKD24_14715</name>
</gene>
<reference evidence="2" key="1">
    <citation type="submission" date="2020-04" db="EMBL/GenBank/DDBJ databases">
        <title>Description of novel Gluconacetobacter.</title>
        <authorList>
            <person name="Sombolestani A."/>
        </authorList>
    </citation>
    <scope>NUCLEOTIDE SEQUENCE [LARGE SCALE GENOMIC DNA]</scope>
    <source>
        <strain evidence="2">LMG 31484</strain>
    </source>
</reference>
<name>A0ABR9Y9R8_9PROT</name>
<dbReference type="Proteomes" id="UP000623107">
    <property type="component" value="Unassembled WGS sequence"/>
</dbReference>
<dbReference type="RefSeq" id="WP_194260916.1">
    <property type="nucleotide sequence ID" value="NZ_JABCQG010000047.1"/>
</dbReference>
<organism evidence="1 2">
    <name type="scientific">Gluconobacter vitians</name>
    <dbReference type="NCBI Taxonomy" id="2728102"/>
    <lineage>
        <taxon>Bacteria</taxon>
        <taxon>Pseudomonadati</taxon>
        <taxon>Pseudomonadota</taxon>
        <taxon>Alphaproteobacteria</taxon>
        <taxon>Acetobacterales</taxon>
        <taxon>Acetobacteraceae</taxon>
        <taxon>Gluconobacter</taxon>
    </lineage>
</organism>
<keyword evidence="2" id="KW-1185">Reference proteome</keyword>
<dbReference type="InterPro" id="IPR059206">
    <property type="entry name" value="Sll1717-like"/>
</dbReference>